<dbReference type="EMBL" id="CP001349">
    <property type="protein sequence ID" value="ACL55593.1"/>
    <property type="molecule type" value="Genomic_DNA"/>
</dbReference>
<dbReference type="Proteomes" id="UP000008207">
    <property type="component" value="Chromosome"/>
</dbReference>
<sequence>MPLYSKAGVITTDILPPAESPRALFGALDRERGGPLMAAMDACNRRFGRGTVVPARAGLERKRTWATKFEMRSPRYTTKLAELPVATAHLWEPL</sequence>
<evidence type="ECO:0000313" key="2">
    <source>
        <dbReference type="EMBL" id="ACL55593.1"/>
    </source>
</evidence>
<name>B8IDM1_METNO</name>
<dbReference type="InterPro" id="IPR025188">
    <property type="entry name" value="DUF4113"/>
</dbReference>
<dbReference type="HOGENOM" id="CLU_2382812_0_0_5"/>
<dbReference type="RefSeq" id="WP_015927303.1">
    <property type="nucleotide sequence ID" value="NC_011894.1"/>
</dbReference>
<keyword evidence="2" id="KW-0808">Transferase</keyword>
<protein>
    <submittedName>
        <fullName evidence="2">DNA-directed DNA polymerase</fullName>
    </submittedName>
</protein>
<dbReference type="AlphaFoldDB" id="B8IDM1"/>
<dbReference type="Pfam" id="PF13438">
    <property type="entry name" value="DUF4113"/>
    <property type="match status" value="1"/>
</dbReference>
<reference evidence="2 3" key="1">
    <citation type="submission" date="2009-01" db="EMBL/GenBank/DDBJ databases">
        <title>Complete sequence of chromosome of Methylobacterium nodulans ORS 2060.</title>
        <authorList>
            <consortium name="US DOE Joint Genome Institute"/>
            <person name="Lucas S."/>
            <person name="Copeland A."/>
            <person name="Lapidus A."/>
            <person name="Glavina del Rio T."/>
            <person name="Dalin E."/>
            <person name="Tice H."/>
            <person name="Bruce D."/>
            <person name="Goodwin L."/>
            <person name="Pitluck S."/>
            <person name="Sims D."/>
            <person name="Brettin T."/>
            <person name="Detter J.C."/>
            <person name="Han C."/>
            <person name="Larimer F."/>
            <person name="Land M."/>
            <person name="Hauser L."/>
            <person name="Kyrpides N."/>
            <person name="Ivanova N."/>
            <person name="Marx C.J."/>
            <person name="Richardson P."/>
        </authorList>
    </citation>
    <scope>NUCLEOTIDE SEQUENCE [LARGE SCALE GENOMIC DNA]</scope>
    <source>
        <strain evidence="3">LMG 21967 / CNCM I-2342 / ORS 2060</strain>
    </source>
</reference>
<evidence type="ECO:0000259" key="1">
    <source>
        <dbReference type="Pfam" id="PF13438"/>
    </source>
</evidence>
<dbReference type="GO" id="GO:0003887">
    <property type="term" value="F:DNA-directed DNA polymerase activity"/>
    <property type="evidence" value="ECO:0007669"/>
    <property type="project" value="UniProtKB-KW"/>
</dbReference>
<evidence type="ECO:0000313" key="3">
    <source>
        <dbReference type="Proteomes" id="UP000008207"/>
    </source>
</evidence>
<dbReference type="eggNOG" id="COG0389">
    <property type="taxonomic scope" value="Bacteria"/>
</dbReference>
<accession>B8IDM1</accession>
<feature type="domain" description="DUF4113" evidence="1">
    <location>
        <begin position="36"/>
        <end position="86"/>
    </location>
</feature>
<proteinExistence type="predicted"/>
<organism evidence="2 3">
    <name type="scientific">Methylobacterium nodulans (strain LMG 21967 / CNCM I-2342 / ORS 2060)</name>
    <dbReference type="NCBI Taxonomy" id="460265"/>
    <lineage>
        <taxon>Bacteria</taxon>
        <taxon>Pseudomonadati</taxon>
        <taxon>Pseudomonadota</taxon>
        <taxon>Alphaproteobacteria</taxon>
        <taxon>Hyphomicrobiales</taxon>
        <taxon>Methylobacteriaceae</taxon>
        <taxon>Methylobacterium</taxon>
    </lineage>
</organism>
<keyword evidence="2" id="KW-0548">Nucleotidyltransferase</keyword>
<dbReference type="KEGG" id="mno:Mnod_0555"/>
<keyword evidence="3" id="KW-1185">Reference proteome</keyword>
<keyword evidence="2" id="KW-0239">DNA-directed DNA polymerase</keyword>
<dbReference type="STRING" id="460265.Mnod_0555"/>
<gene>
    <name evidence="2" type="ordered locus">Mnod_0555</name>
</gene>